<keyword evidence="1" id="KW-1133">Transmembrane helix</keyword>
<evidence type="ECO:0000313" key="3">
    <source>
        <dbReference type="EMBL" id="GAH12756.1"/>
    </source>
</evidence>
<dbReference type="PROSITE" id="PS51464">
    <property type="entry name" value="SIS"/>
    <property type="match status" value="1"/>
</dbReference>
<keyword evidence="1" id="KW-0472">Membrane</keyword>
<proteinExistence type="predicted"/>
<dbReference type="EMBL" id="BART01029970">
    <property type="protein sequence ID" value="GAH12756.1"/>
    <property type="molecule type" value="Genomic_DNA"/>
</dbReference>
<sequence>MNKKEIWGKSKHVWKTATEALKELPKTIDKSDLFNCVKVIADCKGRIITTGVGTSAMAAKKIAHSLSCIERPSFFLSPADAAHGALGSIQSGDIAILISKGGDTSEIINLIPSLKTKKIYIIGVTENNDSTLAKNSDIFLKVKVNREADEFNMLATTSIMAVIAVFDAICISLMSYTRYTKKKFSIIHPSGAVGKRLLKETDNSGLKND</sequence>
<dbReference type="InterPro" id="IPR035474">
    <property type="entry name" value="SIS_Kpsf"/>
</dbReference>
<evidence type="ECO:0000259" key="2">
    <source>
        <dbReference type="PROSITE" id="PS51464"/>
    </source>
</evidence>
<dbReference type="CDD" id="cd05014">
    <property type="entry name" value="SIS_Kpsf"/>
    <property type="match status" value="1"/>
</dbReference>
<dbReference type="PANTHER" id="PTHR38418">
    <property type="entry name" value="SUGAR ISOMERASE, KPSF/GUTQ (AFU_ORTHOLOGUE AFUA_6G08860)"/>
    <property type="match status" value="1"/>
</dbReference>
<feature type="transmembrane region" description="Helical" evidence="1">
    <location>
        <begin position="153"/>
        <end position="176"/>
    </location>
</feature>
<feature type="domain" description="SIS" evidence="2">
    <location>
        <begin position="36"/>
        <end position="179"/>
    </location>
</feature>
<dbReference type="PANTHER" id="PTHR38418:SF2">
    <property type="entry name" value="SUGAR ISOMERASE, KPSF_GUTQ (AFU_ORTHOLOGUE AFUA_6G08860)"/>
    <property type="match status" value="1"/>
</dbReference>
<dbReference type="InterPro" id="IPR046348">
    <property type="entry name" value="SIS_dom_sf"/>
</dbReference>
<name>X1CW84_9ZZZZ</name>
<dbReference type="Pfam" id="PF01380">
    <property type="entry name" value="SIS"/>
    <property type="match status" value="1"/>
</dbReference>
<dbReference type="SUPFAM" id="SSF53697">
    <property type="entry name" value="SIS domain"/>
    <property type="match status" value="1"/>
</dbReference>
<dbReference type="Gene3D" id="3.40.50.10490">
    <property type="entry name" value="Glucose-6-phosphate isomerase like protein, domain 1"/>
    <property type="match status" value="1"/>
</dbReference>
<dbReference type="InterPro" id="IPR001347">
    <property type="entry name" value="SIS_dom"/>
</dbReference>
<gene>
    <name evidence="3" type="ORF">S01H4_52452</name>
</gene>
<accession>X1CW84</accession>
<comment type="caution">
    <text evidence="3">The sequence shown here is derived from an EMBL/GenBank/DDBJ whole genome shotgun (WGS) entry which is preliminary data.</text>
</comment>
<organism evidence="3">
    <name type="scientific">marine sediment metagenome</name>
    <dbReference type="NCBI Taxonomy" id="412755"/>
    <lineage>
        <taxon>unclassified sequences</taxon>
        <taxon>metagenomes</taxon>
        <taxon>ecological metagenomes</taxon>
    </lineage>
</organism>
<dbReference type="AlphaFoldDB" id="X1CW84"/>
<protein>
    <recommendedName>
        <fullName evidence="2">SIS domain-containing protein</fullName>
    </recommendedName>
</protein>
<dbReference type="GO" id="GO:1901135">
    <property type="term" value="P:carbohydrate derivative metabolic process"/>
    <property type="evidence" value="ECO:0007669"/>
    <property type="project" value="InterPro"/>
</dbReference>
<dbReference type="GO" id="GO:0097367">
    <property type="term" value="F:carbohydrate derivative binding"/>
    <property type="evidence" value="ECO:0007669"/>
    <property type="project" value="InterPro"/>
</dbReference>
<keyword evidence="1" id="KW-0812">Transmembrane</keyword>
<reference evidence="3" key="1">
    <citation type="journal article" date="2014" name="Front. Microbiol.">
        <title>High frequency of phylogenetically diverse reductive dehalogenase-homologous genes in deep subseafloor sedimentary metagenomes.</title>
        <authorList>
            <person name="Kawai M."/>
            <person name="Futagami T."/>
            <person name="Toyoda A."/>
            <person name="Takaki Y."/>
            <person name="Nishi S."/>
            <person name="Hori S."/>
            <person name="Arai W."/>
            <person name="Tsubouchi T."/>
            <person name="Morono Y."/>
            <person name="Uchiyama I."/>
            <person name="Ito T."/>
            <person name="Fujiyama A."/>
            <person name="Inagaki F."/>
            <person name="Takami H."/>
        </authorList>
    </citation>
    <scope>NUCLEOTIDE SEQUENCE</scope>
    <source>
        <strain evidence="3">Expedition CK06-06</strain>
    </source>
</reference>
<evidence type="ECO:0000256" key="1">
    <source>
        <dbReference type="SAM" id="Phobius"/>
    </source>
</evidence>